<proteinExistence type="predicted"/>
<evidence type="ECO:0000313" key="3">
    <source>
        <dbReference type="Proteomes" id="UP000309676"/>
    </source>
</evidence>
<keyword evidence="3" id="KW-1185">Reference proteome</keyword>
<gene>
    <name evidence="2" type="ORF">FE782_25185</name>
</gene>
<name>A0A5R9GDF9_9BACL</name>
<dbReference type="Gene3D" id="2.60.40.10">
    <property type="entry name" value="Immunoglobulins"/>
    <property type="match status" value="1"/>
</dbReference>
<reference evidence="2 3" key="1">
    <citation type="submission" date="2019-05" db="EMBL/GenBank/DDBJ databases">
        <authorList>
            <person name="Narsing Rao M.P."/>
            <person name="Li W.J."/>
        </authorList>
    </citation>
    <scope>NUCLEOTIDE SEQUENCE [LARGE SCALE GENOMIC DNA]</scope>
    <source>
        <strain evidence="2 3">SYSU_K30003</strain>
    </source>
</reference>
<protein>
    <recommendedName>
        <fullName evidence="1">Fibronectin type-III domain-containing protein</fullName>
    </recommendedName>
</protein>
<evidence type="ECO:0000259" key="1">
    <source>
        <dbReference type="PROSITE" id="PS50853"/>
    </source>
</evidence>
<dbReference type="InterPro" id="IPR013783">
    <property type="entry name" value="Ig-like_fold"/>
</dbReference>
<dbReference type="Gene3D" id="2.60.120.200">
    <property type="match status" value="1"/>
</dbReference>
<comment type="caution">
    <text evidence="2">The sequence shown here is derived from an EMBL/GenBank/DDBJ whole genome shotgun (WGS) entry which is preliminary data.</text>
</comment>
<dbReference type="InterPro" id="IPR036116">
    <property type="entry name" value="FN3_sf"/>
</dbReference>
<dbReference type="InterPro" id="IPR059177">
    <property type="entry name" value="GH29D-like_dom"/>
</dbReference>
<dbReference type="InterPro" id="IPR013320">
    <property type="entry name" value="ConA-like_dom_sf"/>
</dbReference>
<dbReference type="AlphaFoldDB" id="A0A5R9GDF9"/>
<dbReference type="PROSITE" id="PS50853">
    <property type="entry name" value="FN3"/>
    <property type="match status" value="1"/>
</dbReference>
<accession>A0A5R9GDF9</accession>
<organism evidence="2 3">
    <name type="scientific">Paenibacillus antri</name>
    <dbReference type="NCBI Taxonomy" id="2582848"/>
    <lineage>
        <taxon>Bacteria</taxon>
        <taxon>Bacillati</taxon>
        <taxon>Bacillota</taxon>
        <taxon>Bacilli</taxon>
        <taxon>Bacillales</taxon>
        <taxon>Paenibacillaceae</taxon>
        <taxon>Paenibacillus</taxon>
    </lineage>
</organism>
<dbReference type="Pfam" id="PF13290">
    <property type="entry name" value="CHB_HEX_C_1"/>
    <property type="match status" value="2"/>
</dbReference>
<sequence>MKQVVSRIGSRCIAMYIDDSSAHPDRTYSSEKIERLLDAKVNLSDAVLYENWTPGEKVELIEEVPPLVTASPEGRNFSQPFTVTLTANEPATIYYTLDGSTPTESSPVYSSPIPITGTVTLKYFAIDVAGNASAVQIQVYSSITSDTKPPTVTSSPPGNKSFNSAQTVTLTADEAASIYYTLNGSDPTTSSSVYTGPIPIRTTTNLKYFAVDRAGNKSPIYSFWFTIDQDPPNDVTSLAYTKLTATSVRLTWNVSGSTDVTFYEVFSGQTVVARTRNRLATYSDIIGLTPSTTYTFTVRAKDLANNYSFGQSITLTTPPVSPSLAGLVTNGLVLLEETPENYSFLYPRNYFDGNEPFTLTMTVKSDQGTSFLNIFDSARENEATTSVTVKRNYSPNTQFVVTLFARDLNTNAIVATSLFTASLSTAPYYHVVLVRDASAISLYLDNALIMQKPFGPQFHIARLERPLLQVGDKVNNVWYEYLAYYNRALTTEERAQNYKTLL</sequence>
<dbReference type="SMART" id="SM00060">
    <property type="entry name" value="FN3"/>
    <property type="match status" value="1"/>
</dbReference>
<dbReference type="CDD" id="cd00063">
    <property type="entry name" value="FN3"/>
    <property type="match status" value="1"/>
</dbReference>
<dbReference type="SUPFAM" id="SSF49899">
    <property type="entry name" value="Concanavalin A-like lectins/glucanases"/>
    <property type="match status" value="1"/>
</dbReference>
<dbReference type="InterPro" id="IPR003961">
    <property type="entry name" value="FN3_dom"/>
</dbReference>
<dbReference type="Pfam" id="PF00041">
    <property type="entry name" value="fn3"/>
    <property type="match status" value="1"/>
</dbReference>
<evidence type="ECO:0000313" key="2">
    <source>
        <dbReference type="EMBL" id="TLS49415.1"/>
    </source>
</evidence>
<dbReference type="EMBL" id="VCIW01000021">
    <property type="protein sequence ID" value="TLS49415.1"/>
    <property type="molecule type" value="Genomic_DNA"/>
</dbReference>
<feature type="domain" description="Fibronectin type-III" evidence="1">
    <location>
        <begin position="231"/>
        <end position="320"/>
    </location>
</feature>
<dbReference type="SUPFAM" id="SSF49265">
    <property type="entry name" value="Fibronectin type III"/>
    <property type="match status" value="1"/>
</dbReference>
<dbReference type="Proteomes" id="UP000309676">
    <property type="component" value="Unassembled WGS sequence"/>
</dbReference>